<dbReference type="InterPro" id="IPR048502">
    <property type="entry name" value="NamZ_N"/>
</dbReference>
<accession>T1B0R9</accession>
<comment type="caution">
    <text evidence="3">The sequence shown here is derived from an EMBL/GenBank/DDBJ whole genome shotgun (WGS) entry which is preliminary data.</text>
</comment>
<dbReference type="Gene3D" id="3.40.50.12170">
    <property type="entry name" value="Uncharacterised protein PF07075, DUF1343"/>
    <property type="match status" value="1"/>
</dbReference>
<dbReference type="PANTHER" id="PTHR42915:SF1">
    <property type="entry name" value="PEPTIDOGLYCAN BETA-N-ACETYLMURAMIDASE NAMZ"/>
    <property type="match status" value="1"/>
</dbReference>
<organism evidence="3">
    <name type="scientific">mine drainage metagenome</name>
    <dbReference type="NCBI Taxonomy" id="410659"/>
    <lineage>
        <taxon>unclassified sequences</taxon>
        <taxon>metagenomes</taxon>
        <taxon>ecological metagenomes</taxon>
    </lineage>
</organism>
<dbReference type="Gene3D" id="3.90.1150.140">
    <property type="match status" value="1"/>
</dbReference>
<evidence type="ECO:0000259" key="1">
    <source>
        <dbReference type="Pfam" id="PF07075"/>
    </source>
</evidence>
<evidence type="ECO:0000313" key="3">
    <source>
        <dbReference type="EMBL" id="EQD66446.1"/>
    </source>
</evidence>
<dbReference type="PANTHER" id="PTHR42915">
    <property type="entry name" value="HYPOTHETICAL 460 KDA PROTEIN IN FEUA-SIGW INTERGENIC REGION [PRECURSOR]"/>
    <property type="match status" value="1"/>
</dbReference>
<dbReference type="InterPro" id="IPR008302">
    <property type="entry name" value="NamZ"/>
</dbReference>
<dbReference type="EMBL" id="AUZZ01000877">
    <property type="protein sequence ID" value="EQD66446.1"/>
    <property type="molecule type" value="Genomic_DNA"/>
</dbReference>
<reference evidence="3" key="1">
    <citation type="submission" date="2013-08" db="EMBL/GenBank/DDBJ databases">
        <authorList>
            <person name="Mendez C."/>
            <person name="Richter M."/>
            <person name="Ferrer M."/>
            <person name="Sanchez J."/>
        </authorList>
    </citation>
    <scope>NUCLEOTIDE SEQUENCE</scope>
</reference>
<proteinExistence type="predicted"/>
<dbReference type="PIRSF" id="PIRSF016719">
    <property type="entry name" value="UCP016719"/>
    <property type="match status" value="1"/>
</dbReference>
<gene>
    <name evidence="3" type="ORF">B2A_01163</name>
</gene>
<dbReference type="GO" id="GO:0033922">
    <property type="term" value="F:peptidoglycan beta-N-acetylmuramidase activity"/>
    <property type="evidence" value="ECO:0007669"/>
    <property type="project" value="InterPro"/>
</dbReference>
<protein>
    <submittedName>
        <fullName evidence="3">Uncharacterized conserved protein UCP016719</fullName>
    </submittedName>
</protein>
<name>T1B0R9_9ZZZZ</name>
<feature type="domain" description="Peptidoglycan beta-N-acetylmuramidase NamZ C-terminal" evidence="2">
    <location>
        <begin position="221"/>
        <end position="362"/>
    </location>
</feature>
<sequence length="363" mass="40870">MEFKLGIENLLLDITKKPIAVLTNASGVTQDLVQNINIMVKKGVKIRKIFAPEHGIYAALKNGEEVLDETYSGIPVKSIYSAKSHTIDPKELEDVELVIYDIQDGGARPYTYISSLKQLLSTAAKAGVGVIVCDRPAPLSGSVVDGPMMQPGFRSFVGIDDIPLRYGMTMGEMAQYFNRDVGADLKISKMSGYRRSHYYDDYIRHYVPPSLNLPTLNSLFVFVGLVLVEASKVSLARGTPYPFSQFGYHGAYGLEIKEEGALFRKIVFISMLDPLSNQKLEGFAIHIDDRTKFRSSTLAIRILKHLYSLRPDDLDFKHLSILYGSDELERFLKDGMSVKEIAETWKPSYKDYMESRSNYLLYE</sequence>
<evidence type="ECO:0000259" key="2">
    <source>
        <dbReference type="Pfam" id="PF20732"/>
    </source>
</evidence>
<dbReference type="Pfam" id="PF07075">
    <property type="entry name" value="NamZ_N"/>
    <property type="match status" value="1"/>
</dbReference>
<dbReference type="InterPro" id="IPR048503">
    <property type="entry name" value="NamZ_C"/>
</dbReference>
<feature type="domain" description="Peptidoglycan beta-N-acetylmuramidase NamZ N-terminal" evidence="1">
    <location>
        <begin position="19"/>
        <end position="216"/>
    </location>
</feature>
<dbReference type="AlphaFoldDB" id="T1B0R9"/>
<dbReference type="Pfam" id="PF20732">
    <property type="entry name" value="NamZ_C"/>
    <property type="match status" value="1"/>
</dbReference>
<reference evidence="3" key="2">
    <citation type="journal article" date="2014" name="ISME J.">
        <title>Microbial stratification in low pH oxic and suboxic macroscopic growths along an acid mine drainage.</title>
        <authorList>
            <person name="Mendez-Garcia C."/>
            <person name="Mesa V."/>
            <person name="Sprenger R.R."/>
            <person name="Richter M."/>
            <person name="Diez M.S."/>
            <person name="Solano J."/>
            <person name="Bargiela R."/>
            <person name="Golyshina O.V."/>
            <person name="Manteca A."/>
            <person name="Ramos J.L."/>
            <person name="Gallego J.R."/>
            <person name="Llorente I."/>
            <person name="Martins Dos Santos V.A."/>
            <person name="Jensen O.N."/>
            <person name="Pelaez A.I."/>
            <person name="Sanchez J."/>
            <person name="Ferrer M."/>
        </authorList>
    </citation>
    <scope>NUCLEOTIDE SEQUENCE</scope>
</reference>